<dbReference type="SUPFAM" id="SSF158682">
    <property type="entry name" value="TerB-like"/>
    <property type="match status" value="1"/>
</dbReference>
<dbReference type="InterPro" id="IPR007791">
    <property type="entry name" value="DjlA_N"/>
</dbReference>
<proteinExistence type="predicted"/>
<evidence type="ECO:0000313" key="3">
    <source>
        <dbReference type="Proteomes" id="UP001161408"/>
    </source>
</evidence>
<dbReference type="Pfam" id="PF05099">
    <property type="entry name" value="TerB"/>
    <property type="match status" value="1"/>
</dbReference>
<dbReference type="InterPro" id="IPR029024">
    <property type="entry name" value="TerB-like"/>
</dbReference>
<feature type="domain" description="Co-chaperone DjlA N-terminal" evidence="1">
    <location>
        <begin position="56"/>
        <end position="110"/>
    </location>
</feature>
<protein>
    <recommendedName>
        <fullName evidence="1">Co-chaperone DjlA N-terminal domain-containing protein</fullName>
    </recommendedName>
</protein>
<evidence type="ECO:0000313" key="2">
    <source>
        <dbReference type="EMBL" id="GLQ02339.1"/>
    </source>
</evidence>
<organism evidence="2 3">
    <name type="scientific">Pseudoalteromonas tetraodonis GFC</name>
    <dbReference type="NCBI Taxonomy" id="1315271"/>
    <lineage>
        <taxon>Bacteria</taxon>
        <taxon>Pseudomonadati</taxon>
        <taxon>Pseudomonadota</taxon>
        <taxon>Gammaproteobacteria</taxon>
        <taxon>Alteromonadales</taxon>
        <taxon>Pseudoalteromonadaceae</taxon>
        <taxon>Pseudoalteromonas</taxon>
    </lineage>
</organism>
<dbReference type="Proteomes" id="UP001161408">
    <property type="component" value="Unassembled WGS sequence"/>
</dbReference>
<keyword evidence="3" id="KW-1185">Reference proteome</keyword>
<reference evidence="2" key="1">
    <citation type="journal article" date="2014" name="Int. J. Syst. Evol. Microbiol.">
        <title>Complete genome sequence of Corynebacterium casei LMG S-19264T (=DSM 44701T), isolated from a smear-ripened cheese.</title>
        <authorList>
            <consortium name="US DOE Joint Genome Institute (JGI-PGF)"/>
            <person name="Walter F."/>
            <person name="Albersmeier A."/>
            <person name="Kalinowski J."/>
            <person name="Ruckert C."/>
        </authorList>
    </citation>
    <scope>NUCLEOTIDE SEQUENCE</scope>
    <source>
        <strain evidence="2">NBRC 103034</strain>
    </source>
</reference>
<name>A0AA37S1D8_9GAMM</name>
<reference evidence="2" key="2">
    <citation type="submission" date="2023-01" db="EMBL/GenBank/DDBJ databases">
        <title>Draft genome sequence of Pseudoalteromonas tetraodonis strain NBRC 103034.</title>
        <authorList>
            <person name="Sun Q."/>
            <person name="Mori K."/>
        </authorList>
    </citation>
    <scope>NUCLEOTIDE SEQUENCE</scope>
    <source>
        <strain evidence="2">NBRC 103034</strain>
    </source>
</reference>
<accession>A0AA37S1D8</accession>
<comment type="caution">
    <text evidence="2">The sequence shown here is derived from an EMBL/GenBank/DDBJ whole genome shotgun (WGS) entry which is preliminary data.</text>
</comment>
<sequence length="130" mass="14799">MFIQNLNKAQQEVLLKLANDLMISDGVIDQSEEELISFIKSQCTEGVSELEIFNLSEIKDIFDSKKAKVSMLLELIGLAHADGDYGKEEMVFINEIASVLNINEANLNELENWVRRQLDLVNDSVMFMEE</sequence>
<dbReference type="Gene3D" id="1.10.3680.10">
    <property type="entry name" value="TerB-like"/>
    <property type="match status" value="1"/>
</dbReference>
<dbReference type="EMBL" id="BSNE01000006">
    <property type="protein sequence ID" value="GLQ02339.1"/>
    <property type="molecule type" value="Genomic_DNA"/>
</dbReference>
<dbReference type="CDD" id="cd07177">
    <property type="entry name" value="terB_like"/>
    <property type="match status" value="1"/>
</dbReference>
<dbReference type="AlphaFoldDB" id="A0AA37S1D8"/>
<dbReference type="RefSeq" id="WP_096038322.1">
    <property type="nucleotide sequence ID" value="NZ_BJXY01000045.1"/>
</dbReference>
<evidence type="ECO:0000259" key="1">
    <source>
        <dbReference type="Pfam" id="PF05099"/>
    </source>
</evidence>
<gene>
    <name evidence="2" type="ORF">GCM10007914_12200</name>
</gene>